<name>A0ABW0I8U3_9BACT</name>
<sequence length="44" mass="5143">MALELKIGEFKPEYEGTMQFYLAVLNDAVRLLKEIQERLQSLDV</sequence>
<dbReference type="EMBL" id="JBHSMA010000001">
    <property type="protein sequence ID" value="MFC5407677.1"/>
    <property type="molecule type" value="Genomic_DNA"/>
</dbReference>
<gene>
    <name evidence="1" type="ORF">ACFPMF_00030</name>
</gene>
<comment type="caution">
    <text evidence="1">The sequence shown here is derived from an EMBL/GenBank/DDBJ whole genome shotgun (WGS) entry which is preliminary data.</text>
</comment>
<organism evidence="1 2">
    <name type="scientific">Larkinella bovis</name>
    <dbReference type="NCBI Taxonomy" id="683041"/>
    <lineage>
        <taxon>Bacteria</taxon>
        <taxon>Pseudomonadati</taxon>
        <taxon>Bacteroidota</taxon>
        <taxon>Cytophagia</taxon>
        <taxon>Cytophagales</taxon>
        <taxon>Spirosomataceae</taxon>
        <taxon>Larkinella</taxon>
    </lineage>
</organism>
<reference evidence="2" key="1">
    <citation type="journal article" date="2019" name="Int. J. Syst. Evol. Microbiol.">
        <title>The Global Catalogue of Microorganisms (GCM) 10K type strain sequencing project: providing services to taxonomists for standard genome sequencing and annotation.</title>
        <authorList>
            <consortium name="The Broad Institute Genomics Platform"/>
            <consortium name="The Broad Institute Genome Sequencing Center for Infectious Disease"/>
            <person name="Wu L."/>
            <person name="Ma J."/>
        </authorList>
    </citation>
    <scope>NUCLEOTIDE SEQUENCE [LARGE SCALE GENOMIC DNA]</scope>
    <source>
        <strain evidence="2">CCUG 55250</strain>
    </source>
</reference>
<protein>
    <submittedName>
        <fullName evidence="1">Uncharacterized protein</fullName>
    </submittedName>
</protein>
<evidence type="ECO:0000313" key="2">
    <source>
        <dbReference type="Proteomes" id="UP001596106"/>
    </source>
</evidence>
<dbReference type="RefSeq" id="WP_379840359.1">
    <property type="nucleotide sequence ID" value="NZ_JBHSMA010000001.1"/>
</dbReference>
<accession>A0ABW0I8U3</accession>
<evidence type="ECO:0000313" key="1">
    <source>
        <dbReference type="EMBL" id="MFC5407677.1"/>
    </source>
</evidence>
<proteinExistence type="predicted"/>
<dbReference type="Proteomes" id="UP001596106">
    <property type="component" value="Unassembled WGS sequence"/>
</dbReference>
<keyword evidence="2" id="KW-1185">Reference proteome</keyword>